<keyword evidence="2 6" id="KW-0812">Transmembrane</keyword>
<organism evidence="9 10">
    <name type="scientific">Neoroseomonas terrae</name>
    <dbReference type="NCBI Taxonomy" id="424799"/>
    <lineage>
        <taxon>Bacteria</taxon>
        <taxon>Pseudomonadati</taxon>
        <taxon>Pseudomonadota</taxon>
        <taxon>Alphaproteobacteria</taxon>
        <taxon>Acetobacterales</taxon>
        <taxon>Acetobacteraceae</taxon>
        <taxon>Neoroseomonas</taxon>
    </lineage>
</organism>
<reference evidence="10" key="1">
    <citation type="journal article" date="2021" name="Syst. Appl. Microbiol.">
        <title>Roseomonas hellenica sp. nov., isolated from roots of wild-growing Alkanna tinctoria.</title>
        <authorList>
            <person name="Rat A."/>
            <person name="Naranjo H.D."/>
            <person name="Lebbe L."/>
            <person name="Cnockaert M."/>
            <person name="Krigas N."/>
            <person name="Grigoriadou K."/>
            <person name="Maloupa E."/>
            <person name="Willems A."/>
        </authorList>
    </citation>
    <scope>NUCLEOTIDE SEQUENCE [LARGE SCALE GENOMIC DNA]</scope>
    <source>
        <strain evidence="10">LMG 31159</strain>
    </source>
</reference>
<keyword evidence="3 6" id="KW-1133">Transmembrane helix</keyword>
<evidence type="ECO:0000313" key="10">
    <source>
        <dbReference type="Proteomes" id="UP000698752"/>
    </source>
</evidence>
<dbReference type="RefSeq" id="WP_211871753.1">
    <property type="nucleotide sequence ID" value="NZ_JAAEDI010000039.1"/>
</dbReference>
<dbReference type="PANTHER" id="PTHR30367:SF1">
    <property type="entry name" value="MULTIDRUG RESISTANCE PROTEIN MDTN"/>
    <property type="match status" value="1"/>
</dbReference>
<accession>A0ABS5EPS7</accession>
<dbReference type="Gene3D" id="2.40.50.100">
    <property type="match status" value="1"/>
</dbReference>
<dbReference type="InterPro" id="IPR058625">
    <property type="entry name" value="MdtA-like_BSH"/>
</dbReference>
<dbReference type="NCBIfam" id="TIGR01730">
    <property type="entry name" value="RND_mfp"/>
    <property type="match status" value="1"/>
</dbReference>
<protein>
    <submittedName>
        <fullName evidence="9">HlyD family secretion protein</fullName>
    </submittedName>
</protein>
<dbReference type="Pfam" id="PF25917">
    <property type="entry name" value="BSH_RND"/>
    <property type="match status" value="1"/>
</dbReference>
<name>A0ABS5EPS7_9PROT</name>
<evidence type="ECO:0000259" key="7">
    <source>
        <dbReference type="Pfam" id="PF25917"/>
    </source>
</evidence>
<gene>
    <name evidence="9" type="ORF">GXW78_25525</name>
</gene>
<keyword evidence="5" id="KW-0175">Coiled coil</keyword>
<evidence type="ECO:0000259" key="8">
    <source>
        <dbReference type="Pfam" id="PF25963"/>
    </source>
</evidence>
<proteinExistence type="inferred from homology"/>
<keyword evidence="10" id="KW-1185">Reference proteome</keyword>
<dbReference type="SUPFAM" id="SSF111369">
    <property type="entry name" value="HlyD-like secretion proteins"/>
    <property type="match status" value="1"/>
</dbReference>
<dbReference type="InterPro" id="IPR058634">
    <property type="entry name" value="AaeA-lik-b-barrel"/>
</dbReference>
<dbReference type="PANTHER" id="PTHR30367">
    <property type="entry name" value="P-HYDROXYBENZOIC ACID EFFLUX PUMP SUBUNIT AAEA-RELATED"/>
    <property type="match status" value="1"/>
</dbReference>
<keyword evidence="4 6" id="KW-0472">Membrane</keyword>
<feature type="coiled-coil region" evidence="5">
    <location>
        <begin position="142"/>
        <end position="169"/>
    </location>
</feature>
<evidence type="ECO:0000313" key="9">
    <source>
        <dbReference type="EMBL" id="MBR0653042.1"/>
    </source>
</evidence>
<evidence type="ECO:0000256" key="4">
    <source>
        <dbReference type="ARBA" id="ARBA00023136"/>
    </source>
</evidence>
<comment type="caution">
    <text evidence="9">The sequence shown here is derived from an EMBL/GenBank/DDBJ whole genome shotgun (WGS) entry which is preliminary data.</text>
</comment>
<evidence type="ECO:0000256" key="1">
    <source>
        <dbReference type="ARBA" id="ARBA00009477"/>
    </source>
</evidence>
<dbReference type="EMBL" id="JAAEDI010000039">
    <property type="protein sequence ID" value="MBR0653042.1"/>
    <property type="molecule type" value="Genomic_DNA"/>
</dbReference>
<evidence type="ECO:0000256" key="3">
    <source>
        <dbReference type="ARBA" id="ARBA00022989"/>
    </source>
</evidence>
<dbReference type="InterPro" id="IPR050393">
    <property type="entry name" value="MFP_Efflux_Pump"/>
</dbReference>
<feature type="transmembrane region" description="Helical" evidence="6">
    <location>
        <begin position="20"/>
        <end position="40"/>
    </location>
</feature>
<dbReference type="Proteomes" id="UP000698752">
    <property type="component" value="Unassembled WGS sequence"/>
</dbReference>
<evidence type="ECO:0000256" key="5">
    <source>
        <dbReference type="SAM" id="Coils"/>
    </source>
</evidence>
<comment type="similarity">
    <text evidence="1">Belongs to the membrane fusion protein (MFP) (TC 8.A.1) family.</text>
</comment>
<sequence length="302" mass="32154">MPSPDDAAPAGQAASRTTPRGVLITLSAVLLAALAGWAGWRAYMASPWTRDATVRAYVVTIAPEVAGRIVALPVADNAFVRRGDLLIGIDPTDYRIAVSLAEAALQQASANADNAAHEAQRRARLTDLAVSLEEQQSYAAHAASAQALVMEARARLDRARADLDRTEIRAPVDGWVTNLAARLGDYASVGQNRIAVVDAGSFWVDGYFEETALAAIRPGDAATIRLMSHDAPLRGRVDSIARGIAVANAQPNQQGLATVNPIFTWVRLAQRIPVRIHIDAVPEDVVLSAGMTASVEIETRAR</sequence>
<evidence type="ECO:0000256" key="6">
    <source>
        <dbReference type="SAM" id="Phobius"/>
    </source>
</evidence>
<dbReference type="Gene3D" id="2.40.30.170">
    <property type="match status" value="1"/>
</dbReference>
<evidence type="ECO:0000256" key="2">
    <source>
        <dbReference type="ARBA" id="ARBA00022692"/>
    </source>
</evidence>
<feature type="domain" description="p-hydroxybenzoic acid efflux pump subunit AaeA-like beta-barrel" evidence="8">
    <location>
        <begin position="201"/>
        <end position="297"/>
    </location>
</feature>
<dbReference type="Pfam" id="PF25963">
    <property type="entry name" value="Beta-barrel_AAEA"/>
    <property type="match status" value="1"/>
</dbReference>
<dbReference type="InterPro" id="IPR006143">
    <property type="entry name" value="RND_pump_MFP"/>
</dbReference>
<feature type="domain" description="Multidrug resistance protein MdtA-like barrel-sandwich hybrid" evidence="7">
    <location>
        <begin position="58"/>
        <end position="198"/>
    </location>
</feature>